<dbReference type="InterPro" id="IPR003661">
    <property type="entry name" value="HisK_dim/P_dom"/>
</dbReference>
<keyword evidence="7" id="KW-1133">Transmembrane helix</keyword>
<dbReference type="Pfam" id="PF00512">
    <property type="entry name" value="HisKA"/>
    <property type="match status" value="1"/>
</dbReference>
<keyword evidence="5" id="KW-0418">Kinase</keyword>
<evidence type="ECO:0000259" key="8">
    <source>
        <dbReference type="PROSITE" id="PS50109"/>
    </source>
</evidence>
<dbReference type="InterPro" id="IPR005467">
    <property type="entry name" value="His_kinase_dom"/>
</dbReference>
<dbReference type="SUPFAM" id="SSF47384">
    <property type="entry name" value="Homodimeric domain of signal transducing histidine kinase"/>
    <property type="match status" value="1"/>
</dbReference>
<name>A0ABS9SNY9_9BACT</name>
<dbReference type="EMBL" id="JAKWBL010000004">
    <property type="protein sequence ID" value="MCH5600084.1"/>
    <property type="molecule type" value="Genomic_DNA"/>
</dbReference>
<dbReference type="Pfam" id="PF02518">
    <property type="entry name" value="HATPase_c"/>
    <property type="match status" value="1"/>
</dbReference>
<dbReference type="InterPro" id="IPR036890">
    <property type="entry name" value="HATPase_C_sf"/>
</dbReference>
<dbReference type="SMART" id="SM00387">
    <property type="entry name" value="HATPase_c"/>
    <property type="match status" value="1"/>
</dbReference>
<evidence type="ECO:0000256" key="7">
    <source>
        <dbReference type="SAM" id="Phobius"/>
    </source>
</evidence>
<dbReference type="InterPro" id="IPR004358">
    <property type="entry name" value="Sig_transdc_His_kin-like_C"/>
</dbReference>
<accession>A0ABS9SNY9</accession>
<comment type="catalytic activity">
    <reaction evidence="1">
        <text>ATP + protein L-histidine = ADP + protein N-phospho-L-histidine.</text>
        <dbReference type="EC" id="2.7.13.3"/>
    </reaction>
</comment>
<dbReference type="Gene3D" id="3.30.565.10">
    <property type="entry name" value="Histidine kinase-like ATPase, C-terminal domain"/>
    <property type="match status" value="1"/>
</dbReference>
<dbReference type="CDD" id="cd00082">
    <property type="entry name" value="HisKA"/>
    <property type="match status" value="1"/>
</dbReference>
<keyword evidence="9" id="KW-0067">ATP-binding</keyword>
<sequence>MEQKLQARLKRTTVKFWLLLIYIIAALVWWFISLQRQSTEMYNYQLNHLNTTINKDKNPVVYQEELRKVKEAYHSNTLKYGGEGIVFLGLIILGAAFVYSSMRQQKQVQDQQQNFMMAVTHELKTPIAISKLNLETLIKHQKLDEQKQRKLIQASLEETKRLDFLTNNILVSSQLEGKWYKMNKEDIDFSNLLQYRVNEFSQRFPDRSITSNIESGIDIEGDPLLLEILINNLIENALKYSEKDEAVAITLNRSEEEVSMKVIDEGPGIPEDERKKIYSKFYRIGNEATRKKKGTGLGLYLCRKIAKDHNADILMTNNNVKGSIFAVRFYL</sequence>
<dbReference type="Gene3D" id="1.10.287.130">
    <property type="match status" value="1"/>
</dbReference>
<dbReference type="RefSeq" id="WP_240832098.1">
    <property type="nucleotide sequence ID" value="NZ_JAKWBL010000004.1"/>
</dbReference>
<evidence type="ECO:0000313" key="10">
    <source>
        <dbReference type="Proteomes" id="UP001202248"/>
    </source>
</evidence>
<evidence type="ECO:0000256" key="2">
    <source>
        <dbReference type="ARBA" id="ARBA00012438"/>
    </source>
</evidence>
<evidence type="ECO:0000313" key="9">
    <source>
        <dbReference type="EMBL" id="MCH5600084.1"/>
    </source>
</evidence>
<feature type="domain" description="Histidine kinase" evidence="8">
    <location>
        <begin position="118"/>
        <end position="331"/>
    </location>
</feature>
<feature type="transmembrane region" description="Helical" evidence="7">
    <location>
        <begin position="80"/>
        <end position="99"/>
    </location>
</feature>
<reference evidence="9 10" key="1">
    <citation type="submission" date="2022-02" db="EMBL/GenBank/DDBJ databases">
        <authorList>
            <person name="Min J."/>
        </authorList>
    </citation>
    <scope>NUCLEOTIDE SEQUENCE [LARGE SCALE GENOMIC DNA]</scope>
    <source>
        <strain evidence="9 10">GR10-1</strain>
    </source>
</reference>
<keyword evidence="3" id="KW-0597">Phosphoprotein</keyword>
<keyword evidence="7" id="KW-0812">Transmembrane</keyword>
<dbReference type="EC" id="2.7.13.3" evidence="2"/>
<keyword evidence="6" id="KW-0902">Two-component regulatory system</keyword>
<gene>
    <name evidence="9" type="ORF">MKP09_20255</name>
</gene>
<dbReference type="InterPro" id="IPR003594">
    <property type="entry name" value="HATPase_dom"/>
</dbReference>
<evidence type="ECO:0000256" key="6">
    <source>
        <dbReference type="ARBA" id="ARBA00023012"/>
    </source>
</evidence>
<evidence type="ECO:0000256" key="4">
    <source>
        <dbReference type="ARBA" id="ARBA00022679"/>
    </source>
</evidence>
<dbReference type="InterPro" id="IPR036097">
    <property type="entry name" value="HisK_dim/P_sf"/>
</dbReference>
<dbReference type="InterPro" id="IPR050351">
    <property type="entry name" value="BphY/WalK/GraS-like"/>
</dbReference>
<evidence type="ECO:0000256" key="5">
    <source>
        <dbReference type="ARBA" id="ARBA00022777"/>
    </source>
</evidence>
<keyword evidence="4" id="KW-0808">Transferase</keyword>
<dbReference type="PANTHER" id="PTHR45453">
    <property type="entry name" value="PHOSPHATE REGULON SENSOR PROTEIN PHOR"/>
    <property type="match status" value="1"/>
</dbReference>
<dbReference type="PROSITE" id="PS50109">
    <property type="entry name" value="HIS_KIN"/>
    <property type="match status" value="1"/>
</dbReference>
<evidence type="ECO:0000256" key="3">
    <source>
        <dbReference type="ARBA" id="ARBA00022553"/>
    </source>
</evidence>
<evidence type="ECO:0000256" key="1">
    <source>
        <dbReference type="ARBA" id="ARBA00000085"/>
    </source>
</evidence>
<keyword evidence="10" id="KW-1185">Reference proteome</keyword>
<dbReference type="SMART" id="SM00388">
    <property type="entry name" value="HisKA"/>
    <property type="match status" value="1"/>
</dbReference>
<keyword evidence="7" id="KW-0472">Membrane</keyword>
<dbReference type="CDD" id="cd00075">
    <property type="entry name" value="HATPase"/>
    <property type="match status" value="1"/>
</dbReference>
<dbReference type="PANTHER" id="PTHR45453:SF1">
    <property type="entry name" value="PHOSPHATE REGULON SENSOR PROTEIN PHOR"/>
    <property type="match status" value="1"/>
</dbReference>
<organism evidence="9 10">
    <name type="scientific">Niabella ginsengisoli</name>
    <dbReference type="NCBI Taxonomy" id="522298"/>
    <lineage>
        <taxon>Bacteria</taxon>
        <taxon>Pseudomonadati</taxon>
        <taxon>Bacteroidota</taxon>
        <taxon>Chitinophagia</taxon>
        <taxon>Chitinophagales</taxon>
        <taxon>Chitinophagaceae</taxon>
        <taxon>Niabella</taxon>
    </lineage>
</organism>
<dbReference type="Proteomes" id="UP001202248">
    <property type="component" value="Unassembled WGS sequence"/>
</dbReference>
<dbReference type="PRINTS" id="PR00344">
    <property type="entry name" value="BCTRLSENSOR"/>
</dbReference>
<dbReference type="SUPFAM" id="SSF55874">
    <property type="entry name" value="ATPase domain of HSP90 chaperone/DNA topoisomerase II/histidine kinase"/>
    <property type="match status" value="1"/>
</dbReference>
<dbReference type="GO" id="GO:0005524">
    <property type="term" value="F:ATP binding"/>
    <property type="evidence" value="ECO:0007669"/>
    <property type="project" value="UniProtKB-KW"/>
</dbReference>
<keyword evidence="9" id="KW-0547">Nucleotide-binding</keyword>
<feature type="transmembrane region" description="Helical" evidence="7">
    <location>
        <begin position="12"/>
        <end position="32"/>
    </location>
</feature>
<comment type="caution">
    <text evidence="9">The sequence shown here is derived from an EMBL/GenBank/DDBJ whole genome shotgun (WGS) entry which is preliminary data.</text>
</comment>
<protein>
    <recommendedName>
        <fullName evidence="2">histidine kinase</fullName>
        <ecNumber evidence="2">2.7.13.3</ecNumber>
    </recommendedName>
</protein>
<proteinExistence type="predicted"/>